<proteinExistence type="predicted"/>
<comment type="caution">
    <text evidence="1">The sequence shown here is derived from an EMBL/GenBank/DDBJ whole genome shotgun (WGS) entry which is preliminary data.</text>
</comment>
<name>A0ABX4JMP4_9HYPH</name>
<organism evidence="1 2">
    <name type="scientific">Rhizobium hidalgonense</name>
    <dbReference type="NCBI Taxonomy" id="1538159"/>
    <lineage>
        <taxon>Bacteria</taxon>
        <taxon>Pseudomonadati</taxon>
        <taxon>Pseudomonadota</taxon>
        <taxon>Alphaproteobacteria</taxon>
        <taxon>Hyphomicrobiales</taxon>
        <taxon>Rhizobiaceae</taxon>
        <taxon>Rhizobium/Agrobacterium group</taxon>
        <taxon>Rhizobium</taxon>
    </lineage>
</organism>
<evidence type="ECO:0008006" key="3">
    <source>
        <dbReference type="Google" id="ProtNLM"/>
    </source>
</evidence>
<keyword evidence="2" id="KW-1185">Reference proteome</keyword>
<dbReference type="Proteomes" id="UP000219914">
    <property type="component" value="Unassembled WGS sequence"/>
</dbReference>
<dbReference type="RefSeq" id="WP_097537115.1">
    <property type="nucleotide sequence ID" value="NZ_LODW01000061.1"/>
</dbReference>
<gene>
    <name evidence="1" type="ORF">CO674_29835</name>
</gene>
<dbReference type="Gene3D" id="3.40.50.300">
    <property type="entry name" value="P-loop containing nucleotide triphosphate hydrolases"/>
    <property type="match status" value="1"/>
</dbReference>
<evidence type="ECO:0000313" key="2">
    <source>
        <dbReference type="Proteomes" id="UP000219914"/>
    </source>
</evidence>
<accession>A0ABX4JMP4</accession>
<dbReference type="InterPro" id="IPR027417">
    <property type="entry name" value="P-loop_NTPase"/>
</dbReference>
<protein>
    <recommendedName>
        <fullName evidence="3">NACHT domain-containing protein</fullName>
    </recommendedName>
</protein>
<dbReference type="EMBL" id="NWSY01000031">
    <property type="protein sequence ID" value="PDT20052.1"/>
    <property type="molecule type" value="Genomic_DNA"/>
</dbReference>
<dbReference type="Gene3D" id="2.160.20.80">
    <property type="entry name" value="E3 ubiquitin-protein ligase SopA"/>
    <property type="match status" value="1"/>
</dbReference>
<evidence type="ECO:0000313" key="1">
    <source>
        <dbReference type="EMBL" id="PDT20052.1"/>
    </source>
</evidence>
<sequence>MRWQEVEDQVRRIAEMHWNAPCRAEDIHGVRCDGVIRVSTDEMVVIEITKEQNLTKLRTDVSKLSSIRLANFANQIFTKCYFITEHETTSLKATGAAQHVVVMSIDEFSEHFIGTRQYAFIRSSREFGSAVDPETGSPDPSGYTAINYIAPSNSATYDVEGVAQLVSSGRKVVLLGEFGSGKSRCIKEVFAHLVTASPFTPTLAINLRENWGLQTFDLIIRNHLRSLGLSQYADNLVKLAGAGRVRLLLDGFDEIGSQSWTGEAARLREIRKKSLVGVRDLIQRCTKAGVLITGREHYFSSEDEMFDCLNLRDATILECPEEFSEEELREYVASNTKLGSVPDWMPRKPLICQLFTRLEDKALEEVIEGANGEVSFFEHFLDAVCAREKRIHTSIDKQILKDVLLNLAERTREKAGDEELSPHEINEAFFEVSGHTPLDESAIILQRLPYLGRVGSGNPNRVFIDDYAKSGLKGISLLQAIFSGDKSLQKKRWEKSVGAFGAKIVGTKISNWSDARKFARQCEIHGNSQVSADLVCSELSRDEERHDFSGVTISNAFLDTLDLAGKTVDGLILVDSFIRALDLEDSNLRNCKFAECDFDQVSGVASKEAMPPSFEKTCVFGRFLDLENSARISKLPLSDQHKTLLVIIQKLFFQRGRGRKEDALLRGSSGFWDKAAADKILQYMKKYGIVIEAPGRNGILYIPQLSHRGRMKRIKEGMSTSHDDLWDLVS</sequence>
<dbReference type="SUPFAM" id="SSF141571">
    <property type="entry name" value="Pentapeptide repeat-like"/>
    <property type="match status" value="1"/>
</dbReference>
<reference evidence="1 2" key="1">
    <citation type="submission" date="2017-09" db="EMBL/GenBank/DDBJ databases">
        <title>Comparative genomics of rhizobia isolated from Phaseolus vulgaris in China.</title>
        <authorList>
            <person name="Tong W."/>
        </authorList>
    </citation>
    <scope>NUCLEOTIDE SEQUENCE [LARGE SCALE GENOMIC DNA]</scope>
    <source>
        <strain evidence="1 2">FH14</strain>
    </source>
</reference>
<dbReference type="SUPFAM" id="SSF52540">
    <property type="entry name" value="P-loop containing nucleoside triphosphate hydrolases"/>
    <property type="match status" value="1"/>
</dbReference>